<organism evidence="3 4">
    <name type="scientific">Henriciella pelagia</name>
    <dbReference type="NCBI Taxonomy" id="1977912"/>
    <lineage>
        <taxon>Bacteria</taxon>
        <taxon>Pseudomonadati</taxon>
        <taxon>Pseudomonadota</taxon>
        <taxon>Alphaproteobacteria</taxon>
        <taxon>Hyphomonadales</taxon>
        <taxon>Hyphomonadaceae</taxon>
        <taxon>Henriciella</taxon>
    </lineage>
</organism>
<feature type="transmembrane region" description="Helical" evidence="1">
    <location>
        <begin position="68"/>
        <end position="91"/>
    </location>
</feature>
<dbReference type="RefSeq" id="WP_084392432.1">
    <property type="nucleotide sequence ID" value="NZ_BMKF01000002.1"/>
</dbReference>
<evidence type="ECO:0000313" key="4">
    <source>
        <dbReference type="Proteomes" id="UP000628854"/>
    </source>
</evidence>
<dbReference type="SUPFAM" id="SSF103481">
    <property type="entry name" value="Multidrug resistance efflux transporter EmrE"/>
    <property type="match status" value="2"/>
</dbReference>
<protein>
    <submittedName>
        <fullName evidence="3">Membrane protein</fullName>
    </submittedName>
</protein>
<feature type="transmembrane region" description="Helical" evidence="1">
    <location>
        <begin position="220"/>
        <end position="243"/>
    </location>
</feature>
<dbReference type="Proteomes" id="UP000628854">
    <property type="component" value="Unassembled WGS sequence"/>
</dbReference>
<keyword evidence="1" id="KW-0472">Membrane</keyword>
<dbReference type="Gene3D" id="1.10.3730.20">
    <property type="match status" value="1"/>
</dbReference>
<keyword evidence="1" id="KW-0812">Transmembrane</keyword>
<accession>A0ABQ1JK50</accession>
<evidence type="ECO:0000313" key="3">
    <source>
        <dbReference type="EMBL" id="GGB71064.1"/>
    </source>
</evidence>
<keyword evidence="4" id="KW-1185">Reference proteome</keyword>
<feature type="transmembrane region" description="Helical" evidence="1">
    <location>
        <begin position="156"/>
        <end position="180"/>
    </location>
</feature>
<comment type="caution">
    <text evidence="3">The sequence shown here is derived from an EMBL/GenBank/DDBJ whole genome shotgun (WGS) entry which is preliminary data.</text>
</comment>
<proteinExistence type="predicted"/>
<feature type="transmembrane region" description="Helical" evidence="1">
    <location>
        <begin position="111"/>
        <end position="144"/>
    </location>
</feature>
<dbReference type="Pfam" id="PF00892">
    <property type="entry name" value="EamA"/>
    <property type="match status" value="2"/>
</dbReference>
<feature type="transmembrane region" description="Helical" evidence="1">
    <location>
        <begin position="249"/>
        <end position="271"/>
    </location>
</feature>
<dbReference type="InterPro" id="IPR000620">
    <property type="entry name" value="EamA_dom"/>
</dbReference>
<gene>
    <name evidence="3" type="ORF">GCM10011503_19680</name>
</gene>
<dbReference type="InterPro" id="IPR037185">
    <property type="entry name" value="EmrE-like"/>
</dbReference>
<feature type="domain" description="EamA" evidence="2">
    <location>
        <begin position="158"/>
        <end position="293"/>
    </location>
</feature>
<feature type="transmembrane region" description="Helical" evidence="1">
    <location>
        <begin position="186"/>
        <end position="208"/>
    </location>
</feature>
<keyword evidence="1" id="KW-1133">Transmembrane helix</keyword>
<dbReference type="EMBL" id="BMKF01000002">
    <property type="protein sequence ID" value="GGB71064.1"/>
    <property type="molecule type" value="Genomic_DNA"/>
</dbReference>
<feature type="domain" description="EamA" evidence="2">
    <location>
        <begin position="9"/>
        <end position="140"/>
    </location>
</feature>
<evidence type="ECO:0000256" key="1">
    <source>
        <dbReference type="SAM" id="Phobius"/>
    </source>
</evidence>
<feature type="transmembrane region" description="Helical" evidence="1">
    <location>
        <begin position="280"/>
        <end position="296"/>
    </location>
</feature>
<reference evidence="4" key="1">
    <citation type="journal article" date="2019" name="Int. J. Syst. Evol. Microbiol.">
        <title>The Global Catalogue of Microorganisms (GCM) 10K type strain sequencing project: providing services to taxonomists for standard genome sequencing and annotation.</title>
        <authorList>
            <consortium name="The Broad Institute Genomics Platform"/>
            <consortium name="The Broad Institute Genome Sequencing Center for Infectious Disease"/>
            <person name="Wu L."/>
            <person name="Ma J."/>
        </authorList>
    </citation>
    <scope>NUCLEOTIDE SEQUENCE [LARGE SCALE GENOMIC DNA]</scope>
    <source>
        <strain evidence="4">CGMCC 1.15928</strain>
    </source>
</reference>
<evidence type="ECO:0000259" key="2">
    <source>
        <dbReference type="Pfam" id="PF00892"/>
    </source>
</evidence>
<name>A0ABQ1JK50_9PROT</name>
<feature type="transmembrane region" description="Helical" evidence="1">
    <location>
        <begin position="35"/>
        <end position="56"/>
    </location>
</feature>
<sequence length="297" mass="31161">MPVWIPITIAATFLQNVRSLLQKKLRDRLSVWGSTAARFIFAAPLAILVALGLWTVTATELAAPGPDFLGLLVVGGLAQVLATGFMIHLFSFRNFAVGTAFTKTEALQTALIGLVILGETLSLPALAAIMAGLVGILLISLPAGPDGARFRFDQRIVYGLLSGGLFGVSAVCFRGASLSLGDGPAIVRASVTLACVLVFQSLAIAAFLKLREPGELSRVFGAWKITGLVGLVGMAASLCWFTAMAMVNAALVRAVGQVEIVFTIATSYFFFKETISAREFAGLAILTASIVALILLA</sequence>